<feature type="transmembrane region" description="Helical" evidence="7">
    <location>
        <begin position="710"/>
        <end position="727"/>
    </location>
</feature>
<feature type="transmembrane region" description="Helical" evidence="7">
    <location>
        <begin position="445"/>
        <end position="465"/>
    </location>
</feature>
<keyword evidence="8" id="KW-0732">Signal</keyword>
<dbReference type="Pfam" id="PF02535">
    <property type="entry name" value="Zip"/>
    <property type="match status" value="1"/>
</dbReference>
<dbReference type="GO" id="GO:0030003">
    <property type="term" value="P:intracellular monoatomic cation homeostasis"/>
    <property type="evidence" value="ECO:0007669"/>
    <property type="project" value="TreeGrafter"/>
</dbReference>
<keyword evidence="5 7" id="KW-0472">Membrane</keyword>
<evidence type="ECO:0000256" key="5">
    <source>
        <dbReference type="ARBA" id="ARBA00023136"/>
    </source>
</evidence>
<evidence type="ECO:0000313" key="10">
    <source>
        <dbReference type="Proteomes" id="UP000279307"/>
    </source>
</evidence>
<feature type="chain" id="PRO_5018286755" description="Zinc transporter foi" evidence="8">
    <location>
        <begin position="44"/>
        <end position="778"/>
    </location>
</feature>
<proteinExistence type="inferred from homology"/>
<dbReference type="AlphaFoldDB" id="A0A3L8DST0"/>
<name>A0A3L8DST0_OOCBI</name>
<protein>
    <recommendedName>
        <fullName evidence="11">Zinc transporter foi</fullName>
    </recommendedName>
</protein>
<evidence type="ECO:0000313" key="9">
    <source>
        <dbReference type="EMBL" id="RLU23386.1"/>
    </source>
</evidence>
<evidence type="ECO:0008006" key="11">
    <source>
        <dbReference type="Google" id="ProtNLM"/>
    </source>
</evidence>
<dbReference type="InterPro" id="IPR050799">
    <property type="entry name" value="ZIP_Transporter"/>
</dbReference>
<feature type="region of interest" description="Disordered" evidence="6">
    <location>
        <begin position="231"/>
        <end position="261"/>
    </location>
</feature>
<feature type="compositionally biased region" description="Basic and acidic residues" evidence="6">
    <location>
        <begin position="79"/>
        <end position="88"/>
    </location>
</feature>
<accession>A0A3L8DST0</accession>
<evidence type="ECO:0000256" key="1">
    <source>
        <dbReference type="ARBA" id="ARBA00004141"/>
    </source>
</evidence>
<gene>
    <name evidence="9" type="ORF">DMN91_003590</name>
</gene>
<dbReference type="PANTHER" id="PTHR12191:SF37">
    <property type="entry name" value="ZINC TRANSPORTER FOI"/>
    <property type="match status" value="1"/>
</dbReference>
<comment type="subcellular location">
    <subcellularLocation>
        <location evidence="1">Membrane</location>
        <topology evidence="1">Multi-pass membrane protein</topology>
    </subcellularLocation>
</comment>
<evidence type="ECO:0000256" key="2">
    <source>
        <dbReference type="ARBA" id="ARBA00006939"/>
    </source>
</evidence>
<dbReference type="GO" id="GO:0005886">
    <property type="term" value="C:plasma membrane"/>
    <property type="evidence" value="ECO:0007669"/>
    <property type="project" value="TreeGrafter"/>
</dbReference>
<evidence type="ECO:0000256" key="6">
    <source>
        <dbReference type="SAM" id="MobiDB-lite"/>
    </source>
</evidence>
<organism evidence="9 10">
    <name type="scientific">Ooceraea biroi</name>
    <name type="common">Clonal raider ant</name>
    <name type="synonym">Cerapachys biroi</name>
    <dbReference type="NCBI Taxonomy" id="2015173"/>
    <lineage>
        <taxon>Eukaryota</taxon>
        <taxon>Metazoa</taxon>
        <taxon>Ecdysozoa</taxon>
        <taxon>Arthropoda</taxon>
        <taxon>Hexapoda</taxon>
        <taxon>Insecta</taxon>
        <taxon>Pterygota</taxon>
        <taxon>Neoptera</taxon>
        <taxon>Endopterygota</taxon>
        <taxon>Hymenoptera</taxon>
        <taxon>Apocrita</taxon>
        <taxon>Aculeata</taxon>
        <taxon>Formicoidea</taxon>
        <taxon>Formicidae</taxon>
        <taxon>Dorylinae</taxon>
        <taxon>Ooceraea</taxon>
    </lineage>
</organism>
<comment type="similarity">
    <text evidence="2">Belongs to the ZIP transporter (TC 2.A.5) family.</text>
</comment>
<evidence type="ECO:0000256" key="7">
    <source>
        <dbReference type="SAM" id="Phobius"/>
    </source>
</evidence>
<feature type="signal peptide" evidence="8">
    <location>
        <begin position="1"/>
        <end position="43"/>
    </location>
</feature>
<keyword evidence="4 7" id="KW-1133">Transmembrane helix</keyword>
<feature type="transmembrane region" description="Helical" evidence="7">
    <location>
        <begin position="684"/>
        <end position="704"/>
    </location>
</feature>
<feature type="compositionally biased region" description="Basic and acidic residues" evidence="6">
    <location>
        <begin position="251"/>
        <end position="261"/>
    </location>
</feature>
<sequence length="778" mass="86840">MFATRENMLTSVCSVFRKLIMSHHFVTVCVVCVLCAAHSPCSAHTNLSASARTFDNFSVKNDPVDPSVQWFRLPLRSKDREAEEDQPRSHPSNFVSNKRDAYARSTASHDIYPKRKVAEDFKGGGRDAGMQSSLAGADESALESRNAELLQRLAQTELSSVDSRKSAQSRRDLRTINASRVKRDVDVDERYFMKKIFEAYGDGTSITMEGFEKLLRKLGLLRLLTDASELEASGSNRNRTRGSSKNLATKGLHDADSKNNRERCLSSRELLSTVAQDTHYAPDSNATTLPSWLFERVCPALVYQLAAESSSERNGCIRVSESYKAFVNKSVDKFYSAEDSERGSTVKVWVYSTCSILIISVSGLLGVAVIPCMGKYYYHHVLQFLVALAVGTLTGDALIHLLPHAMMPPHHHEHDEHDHHHHHHQENCALSSHTDQHSMNMWKGLVAMMGFVLFFFTEKTLNVLAEWRKHRQRRNKLHTRVRVMRESDGPNSNVVGEKLCKHKYSSYPYCYGEIATAEAQDNHRQINHHERPPMIEEEKPLTSNCNSVTKIVANDMEKKPRDDWRLDESIVINDKKSTDGVDALNEPESYTVIIREHETKHHGHSHSHGHVHSAPESMSNVAWMVVMGDGLHNFTDGMAIGAAFSANIAGGFSTAIAVLCHELPHELGDFAVLLKAGMSTKQAIFYNLLSSVLCLFGMIFGVLLGSTPAATNWVFAAAAGIFIYIALVDMIPELSSNHSADSGSRWQLIWQALGLLTGLGIMLLIAAYEHDLKHIFNT</sequence>
<feature type="transmembrane region" description="Helical" evidence="7">
    <location>
        <begin position="348"/>
        <end position="370"/>
    </location>
</feature>
<dbReference type="PANTHER" id="PTHR12191">
    <property type="entry name" value="SOLUTE CARRIER FAMILY 39"/>
    <property type="match status" value="1"/>
</dbReference>
<comment type="caution">
    <text evidence="9">The sequence shown here is derived from an EMBL/GenBank/DDBJ whole genome shotgun (WGS) entry which is preliminary data.</text>
</comment>
<evidence type="ECO:0000256" key="3">
    <source>
        <dbReference type="ARBA" id="ARBA00022692"/>
    </source>
</evidence>
<reference evidence="9 10" key="1">
    <citation type="journal article" date="2018" name="Genome Res.">
        <title>The genomic architecture and molecular evolution of ant odorant receptors.</title>
        <authorList>
            <person name="McKenzie S.K."/>
            <person name="Kronauer D.J.C."/>
        </authorList>
    </citation>
    <scope>NUCLEOTIDE SEQUENCE [LARGE SCALE GENOMIC DNA]</scope>
    <source>
        <strain evidence="9">Clonal line C1</strain>
    </source>
</reference>
<dbReference type="GO" id="GO:0140410">
    <property type="term" value="F:monoatomic cation:bicarbonate symporter activity"/>
    <property type="evidence" value="ECO:0007669"/>
    <property type="project" value="TreeGrafter"/>
</dbReference>
<dbReference type="EMBL" id="QOIP01000004">
    <property type="protein sequence ID" value="RLU23386.1"/>
    <property type="molecule type" value="Genomic_DNA"/>
</dbReference>
<evidence type="ECO:0000256" key="8">
    <source>
        <dbReference type="SAM" id="SignalP"/>
    </source>
</evidence>
<feature type="transmembrane region" description="Helical" evidence="7">
    <location>
        <begin position="382"/>
        <end position="402"/>
    </location>
</feature>
<feature type="region of interest" description="Disordered" evidence="6">
    <location>
        <begin position="410"/>
        <end position="430"/>
    </location>
</feature>
<keyword evidence="3 7" id="KW-0812">Transmembrane</keyword>
<dbReference type="InterPro" id="IPR003689">
    <property type="entry name" value="ZIP"/>
</dbReference>
<dbReference type="Proteomes" id="UP000279307">
    <property type="component" value="Chromosome 4"/>
</dbReference>
<dbReference type="GO" id="GO:0071578">
    <property type="term" value="P:zinc ion import across plasma membrane"/>
    <property type="evidence" value="ECO:0007669"/>
    <property type="project" value="TreeGrafter"/>
</dbReference>
<feature type="compositionally biased region" description="Low complexity" evidence="6">
    <location>
        <begin position="233"/>
        <end position="244"/>
    </location>
</feature>
<dbReference type="GO" id="GO:0005385">
    <property type="term" value="F:zinc ion transmembrane transporter activity"/>
    <property type="evidence" value="ECO:0007669"/>
    <property type="project" value="TreeGrafter"/>
</dbReference>
<dbReference type="OrthoDB" id="200954at2759"/>
<evidence type="ECO:0000256" key="4">
    <source>
        <dbReference type="ARBA" id="ARBA00022989"/>
    </source>
</evidence>
<feature type="transmembrane region" description="Helical" evidence="7">
    <location>
        <begin position="748"/>
        <end position="768"/>
    </location>
</feature>
<feature type="region of interest" description="Disordered" evidence="6">
    <location>
        <begin position="79"/>
        <end position="99"/>
    </location>
</feature>